<evidence type="ECO:0000313" key="1">
    <source>
        <dbReference type="EMBL" id="KAE8131203.1"/>
    </source>
</evidence>
<accession>A0A5N6SCU6</accession>
<sequence length="107" mass="12067">MSRSIPLMLRIGAVMTPIIVSENLSYKELFEIISRHVGTEEDSYKQSLEGFSVLWERASPSSPFPERTLVSEENLQATLELMTLRHGRDVLEADRKLEHTSSSGVFG</sequence>
<proteinExistence type="predicted"/>
<dbReference type="AlphaFoldDB" id="A0A5N6SCU6"/>
<dbReference type="GeneID" id="43647351"/>
<keyword evidence="2" id="KW-1185">Reference proteome</keyword>
<reference evidence="1 2" key="1">
    <citation type="submission" date="2019-04" db="EMBL/GenBank/DDBJ databases">
        <title>Friends and foes A comparative genomics study of 23 Aspergillus species from section Flavi.</title>
        <authorList>
            <consortium name="DOE Joint Genome Institute"/>
            <person name="Kjaerbolling I."/>
            <person name="Vesth T."/>
            <person name="Frisvad J.C."/>
            <person name="Nybo J.L."/>
            <person name="Theobald S."/>
            <person name="Kildgaard S."/>
            <person name="Isbrandt T."/>
            <person name="Kuo A."/>
            <person name="Sato A."/>
            <person name="Lyhne E.K."/>
            <person name="Kogle M.E."/>
            <person name="Wiebenga A."/>
            <person name="Kun R.S."/>
            <person name="Lubbers R.J."/>
            <person name="Makela M.R."/>
            <person name="Barry K."/>
            <person name="Chovatia M."/>
            <person name="Clum A."/>
            <person name="Daum C."/>
            <person name="Haridas S."/>
            <person name="He G."/>
            <person name="LaButti K."/>
            <person name="Lipzen A."/>
            <person name="Mondo S."/>
            <person name="Riley R."/>
            <person name="Salamov A."/>
            <person name="Simmons B.A."/>
            <person name="Magnuson J.K."/>
            <person name="Henrissat B."/>
            <person name="Mortensen U.H."/>
            <person name="Larsen T.O."/>
            <person name="Devries R.P."/>
            <person name="Grigoriev I.V."/>
            <person name="Machida M."/>
            <person name="Baker S.E."/>
            <person name="Andersen M.R."/>
        </authorList>
    </citation>
    <scope>NUCLEOTIDE SEQUENCE [LARGE SCALE GENOMIC DNA]</scope>
    <source>
        <strain evidence="1 2">CBS 117625</strain>
    </source>
</reference>
<dbReference type="RefSeq" id="XP_031907266.1">
    <property type="nucleotide sequence ID" value="XM_032063141.1"/>
</dbReference>
<gene>
    <name evidence="1" type="ORF">BDV38DRAFT_30393</name>
</gene>
<dbReference type="Proteomes" id="UP000325672">
    <property type="component" value="Unassembled WGS sequence"/>
</dbReference>
<dbReference type="EMBL" id="ML743671">
    <property type="protein sequence ID" value="KAE8131203.1"/>
    <property type="molecule type" value="Genomic_DNA"/>
</dbReference>
<name>A0A5N6SCU6_ASPPS</name>
<protein>
    <submittedName>
        <fullName evidence="1">Uncharacterized protein</fullName>
    </submittedName>
</protein>
<dbReference type="OrthoDB" id="4415650at2759"/>
<organism evidence="1 2">
    <name type="scientific">Aspergillus pseudotamarii</name>
    <dbReference type="NCBI Taxonomy" id="132259"/>
    <lineage>
        <taxon>Eukaryota</taxon>
        <taxon>Fungi</taxon>
        <taxon>Dikarya</taxon>
        <taxon>Ascomycota</taxon>
        <taxon>Pezizomycotina</taxon>
        <taxon>Eurotiomycetes</taxon>
        <taxon>Eurotiomycetidae</taxon>
        <taxon>Eurotiales</taxon>
        <taxon>Aspergillaceae</taxon>
        <taxon>Aspergillus</taxon>
        <taxon>Aspergillus subgen. Circumdati</taxon>
    </lineage>
</organism>
<evidence type="ECO:0000313" key="2">
    <source>
        <dbReference type="Proteomes" id="UP000325672"/>
    </source>
</evidence>